<name>H3AB62_LATCH</name>
<keyword evidence="1" id="KW-0812">Transmembrane</keyword>
<dbReference type="GeneTree" id="ENSGT01130000280264"/>
<dbReference type="eggNOG" id="ENOG502SWF7">
    <property type="taxonomic scope" value="Eukaryota"/>
</dbReference>
<dbReference type="EMBL" id="AFYH01182511">
    <property type="status" value="NOT_ANNOTATED_CDS"/>
    <property type="molecule type" value="Genomic_DNA"/>
</dbReference>
<dbReference type="PANTHER" id="PTHR33050">
    <property type="entry name" value="REVERSE TRANSCRIPTASE DOMAIN-CONTAINING PROTEIN"/>
    <property type="match status" value="1"/>
</dbReference>
<dbReference type="InterPro" id="IPR052055">
    <property type="entry name" value="Hepadnavirus_pol/RT"/>
</dbReference>
<keyword evidence="3" id="KW-1185">Reference proteome</keyword>
<accession>H3AB62</accession>
<sequence>MEGRTMAVDLLGLQTKFKALRRFERCLRGQSFFLRTGSKTVVSSVNWQEGTVSRPLSILALWMLGWAAAQDIHMSAVYVQAEQNLITDTLSKRVNVMAETALSDLAFKQIVERWGRPDVDVFAASSNAKVPRFISRDPMMGAMAAEAFSLAWTLLGYLYLFPSLPLIPLVLEKLVQDKVVRVVLVWCSKCRYAVISQNTK</sequence>
<evidence type="ECO:0000313" key="3">
    <source>
        <dbReference type="Proteomes" id="UP000008672"/>
    </source>
</evidence>
<dbReference type="OMA" id="TEWEIST"/>
<dbReference type="AlphaFoldDB" id="H3AB62"/>
<reference evidence="2" key="3">
    <citation type="submission" date="2025-09" db="UniProtKB">
        <authorList>
            <consortium name="Ensembl"/>
        </authorList>
    </citation>
    <scope>IDENTIFICATION</scope>
</reference>
<dbReference type="InParanoid" id="H3AB62"/>
<reference evidence="2" key="2">
    <citation type="submission" date="2025-08" db="UniProtKB">
        <authorList>
            <consortium name="Ensembl"/>
        </authorList>
    </citation>
    <scope>IDENTIFICATION</scope>
</reference>
<dbReference type="PANTHER" id="PTHR33050:SF7">
    <property type="entry name" value="RIBONUCLEASE H"/>
    <property type="match status" value="1"/>
</dbReference>
<dbReference type="Proteomes" id="UP000008672">
    <property type="component" value="Unassembled WGS sequence"/>
</dbReference>
<feature type="transmembrane region" description="Helical" evidence="1">
    <location>
        <begin position="139"/>
        <end position="160"/>
    </location>
</feature>
<keyword evidence="1" id="KW-1133">Transmembrane helix</keyword>
<keyword evidence="1" id="KW-0472">Membrane</keyword>
<proteinExistence type="predicted"/>
<dbReference type="Ensembl" id="ENSLACT00000006942.1">
    <property type="protein sequence ID" value="ENSLACP00000006883.1"/>
    <property type="gene ID" value="ENSLACG00000006109.1"/>
</dbReference>
<reference evidence="3" key="1">
    <citation type="submission" date="2011-08" db="EMBL/GenBank/DDBJ databases">
        <title>The draft genome of Latimeria chalumnae.</title>
        <authorList>
            <person name="Di Palma F."/>
            <person name="Alfoldi J."/>
            <person name="Johnson J."/>
            <person name="Berlin A."/>
            <person name="Gnerre S."/>
            <person name="Jaffe D."/>
            <person name="MacCallum I."/>
            <person name="Young S."/>
            <person name="Walker B.J."/>
            <person name="Lander E."/>
            <person name="Lindblad-Toh K."/>
        </authorList>
    </citation>
    <scope>NUCLEOTIDE SEQUENCE [LARGE SCALE GENOMIC DNA]</scope>
    <source>
        <strain evidence="3">Wild caught</strain>
    </source>
</reference>
<dbReference type="HOGENOM" id="CLU_1369032_0_0_1"/>
<evidence type="ECO:0000313" key="2">
    <source>
        <dbReference type="Ensembl" id="ENSLACP00000006883.1"/>
    </source>
</evidence>
<organism evidence="2 3">
    <name type="scientific">Latimeria chalumnae</name>
    <name type="common">Coelacanth</name>
    <dbReference type="NCBI Taxonomy" id="7897"/>
    <lineage>
        <taxon>Eukaryota</taxon>
        <taxon>Metazoa</taxon>
        <taxon>Chordata</taxon>
        <taxon>Craniata</taxon>
        <taxon>Vertebrata</taxon>
        <taxon>Euteleostomi</taxon>
        <taxon>Coelacanthiformes</taxon>
        <taxon>Coelacanthidae</taxon>
        <taxon>Latimeria</taxon>
    </lineage>
</organism>
<evidence type="ECO:0000256" key="1">
    <source>
        <dbReference type="SAM" id="Phobius"/>
    </source>
</evidence>
<protein>
    <submittedName>
        <fullName evidence="2">Uncharacterized protein</fullName>
    </submittedName>
</protein>